<dbReference type="EMBL" id="JAVFWL010000001">
    <property type="protein sequence ID" value="KAK6731620.1"/>
    <property type="molecule type" value="Genomic_DNA"/>
</dbReference>
<dbReference type="Pfam" id="PF00337">
    <property type="entry name" value="Gal-bind_lectin"/>
    <property type="match status" value="2"/>
</dbReference>
<dbReference type="InterPro" id="IPR044156">
    <property type="entry name" value="Galectin-like"/>
</dbReference>
<protein>
    <recommendedName>
        <fullName evidence="2">Galectin</fullName>
    </recommendedName>
</protein>
<name>A0ABR1C0B1_NECAM</name>
<gene>
    <name evidence="4" type="primary">Necator_chrI.g3974</name>
    <name evidence="4" type="ORF">RB195_007845</name>
</gene>
<feature type="domain" description="Galectin" evidence="3">
    <location>
        <begin position="248"/>
        <end position="376"/>
    </location>
</feature>
<evidence type="ECO:0000256" key="2">
    <source>
        <dbReference type="RuleBase" id="RU102079"/>
    </source>
</evidence>
<evidence type="ECO:0000313" key="4">
    <source>
        <dbReference type="EMBL" id="KAK6731620.1"/>
    </source>
</evidence>
<sequence>MVSSNATLTNPTQRESMPDSVIADLFDAIEIRSVEWKLANAEEPRSRSFCVSSRIFTVVVVVENPHARNGMAAFFRKLFAPKKQRQTRKDSITGRNKTLGVPYLSRLEGNHLQPGQSLIVRGIVTGTDSFVINLTSGPLVEADEPGEVLDNRLLSIRCDVGKAKICFNACVDGEWGKEGAIKQRYRVHDEFDIRVRCFEDQFHIYVEHRLVAKFAHYVPMNNISHVYVNGNVLLYGVSWEGKFYQVPYAADIPGNFYAGRRLFVSAIVPKSAKQFSIDFHAGTDLATRIRTVFPLKKVLRTSRTNDRWGPEERIGDADFPFKRKHTFDLLIYCGEKKFEVFVNDCPFASFDHRVPSDQINKLSIEGDIILLGVHLK</sequence>
<reference evidence="4 5" key="1">
    <citation type="submission" date="2023-08" db="EMBL/GenBank/DDBJ databases">
        <title>A Necator americanus chromosomal reference genome.</title>
        <authorList>
            <person name="Ilik V."/>
            <person name="Petrzelkova K.J."/>
            <person name="Pardy F."/>
            <person name="Fuh T."/>
            <person name="Niatou-Singa F.S."/>
            <person name="Gouil Q."/>
            <person name="Baker L."/>
            <person name="Ritchie M.E."/>
            <person name="Jex A.R."/>
            <person name="Gazzola D."/>
            <person name="Li H."/>
            <person name="Toshio Fujiwara R."/>
            <person name="Zhan B."/>
            <person name="Aroian R.V."/>
            <person name="Pafco B."/>
            <person name="Schwarz E.M."/>
        </authorList>
    </citation>
    <scope>NUCLEOTIDE SEQUENCE [LARGE SCALE GENOMIC DNA]</scope>
    <source>
        <strain evidence="4 5">Aroian</strain>
        <tissue evidence="4">Whole animal</tissue>
    </source>
</reference>
<dbReference type="InterPro" id="IPR013320">
    <property type="entry name" value="ConA-like_dom_sf"/>
</dbReference>
<feature type="domain" description="Galectin" evidence="3">
    <location>
        <begin position="104"/>
        <end position="240"/>
    </location>
</feature>
<keyword evidence="5" id="KW-1185">Reference proteome</keyword>
<dbReference type="PANTHER" id="PTHR11346">
    <property type="entry name" value="GALECTIN"/>
    <property type="match status" value="1"/>
</dbReference>
<dbReference type="SUPFAM" id="SSF49899">
    <property type="entry name" value="Concanavalin A-like lectins/glucanases"/>
    <property type="match status" value="2"/>
</dbReference>
<dbReference type="Gene3D" id="2.60.120.200">
    <property type="match status" value="2"/>
</dbReference>
<dbReference type="PROSITE" id="PS51304">
    <property type="entry name" value="GALECTIN"/>
    <property type="match status" value="2"/>
</dbReference>
<evidence type="ECO:0000256" key="1">
    <source>
        <dbReference type="ARBA" id="ARBA00022734"/>
    </source>
</evidence>
<organism evidence="4 5">
    <name type="scientific">Necator americanus</name>
    <name type="common">Human hookworm</name>
    <dbReference type="NCBI Taxonomy" id="51031"/>
    <lineage>
        <taxon>Eukaryota</taxon>
        <taxon>Metazoa</taxon>
        <taxon>Ecdysozoa</taxon>
        <taxon>Nematoda</taxon>
        <taxon>Chromadorea</taxon>
        <taxon>Rhabditida</taxon>
        <taxon>Rhabditina</taxon>
        <taxon>Rhabditomorpha</taxon>
        <taxon>Strongyloidea</taxon>
        <taxon>Ancylostomatidae</taxon>
        <taxon>Bunostominae</taxon>
        <taxon>Necator</taxon>
    </lineage>
</organism>
<dbReference type="CDD" id="cd00070">
    <property type="entry name" value="GLECT"/>
    <property type="match status" value="2"/>
</dbReference>
<dbReference type="Proteomes" id="UP001303046">
    <property type="component" value="Unassembled WGS sequence"/>
</dbReference>
<dbReference type="InterPro" id="IPR001079">
    <property type="entry name" value="Galectin_CRD"/>
</dbReference>
<proteinExistence type="predicted"/>
<keyword evidence="1 2" id="KW-0430">Lectin</keyword>
<dbReference type="SMART" id="SM00276">
    <property type="entry name" value="GLECT"/>
    <property type="match status" value="2"/>
</dbReference>
<dbReference type="PANTHER" id="PTHR11346:SF189">
    <property type="entry name" value="GALECTIN"/>
    <property type="match status" value="1"/>
</dbReference>
<evidence type="ECO:0000259" key="3">
    <source>
        <dbReference type="PROSITE" id="PS51304"/>
    </source>
</evidence>
<accession>A0ABR1C0B1</accession>
<comment type="caution">
    <text evidence="4">The sequence shown here is derived from an EMBL/GenBank/DDBJ whole genome shotgun (WGS) entry which is preliminary data.</text>
</comment>
<evidence type="ECO:0000313" key="5">
    <source>
        <dbReference type="Proteomes" id="UP001303046"/>
    </source>
</evidence>
<dbReference type="SMART" id="SM00908">
    <property type="entry name" value="Gal-bind_lectin"/>
    <property type="match status" value="2"/>
</dbReference>